<gene>
    <name evidence="2" type="ORF">KMW28_20895</name>
</gene>
<keyword evidence="1" id="KW-0732">Signal</keyword>
<dbReference type="AlphaFoldDB" id="A0AAX1NBE5"/>
<dbReference type="InterPro" id="IPR015943">
    <property type="entry name" value="WD40/YVTN_repeat-like_dom_sf"/>
</dbReference>
<dbReference type="GO" id="GO:0010411">
    <property type="term" value="P:xyloglucan metabolic process"/>
    <property type="evidence" value="ECO:0007669"/>
    <property type="project" value="TreeGrafter"/>
</dbReference>
<dbReference type="Gene3D" id="2.130.10.10">
    <property type="entry name" value="YVTN repeat-like/Quinoprotein amine dehydrogenase"/>
    <property type="match status" value="3"/>
</dbReference>
<feature type="chain" id="PRO_5044027418" description="Sortilin N-terminal domain-containing protein" evidence="1">
    <location>
        <begin position="22"/>
        <end position="770"/>
    </location>
</feature>
<protein>
    <recommendedName>
        <fullName evidence="4">Sortilin N-terminal domain-containing protein</fullName>
    </recommendedName>
</protein>
<keyword evidence="3" id="KW-1185">Reference proteome</keyword>
<evidence type="ECO:0000256" key="1">
    <source>
        <dbReference type="SAM" id="SignalP"/>
    </source>
</evidence>
<dbReference type="RefSeq" id="WP_169662416.1">
    <property type="nucleotide sequence ID" value="NZ_CP076133.1"/>
</dbReference>
<dbReference type="Proteomes" id="UP000678679">
    <property type="component" value="Chromosome 2"/>
</dbReference>
<evidence type="ECO:0008006" key="4">
    <source>
        <dbReference type="Google" id="ProtNLM"/>
    </source>
</evidence>
<organism evidence="2 3">
    <name type="scientific">Flammeovirga yaeyamensis</name>
    <dbReference type="NCBI Taxonomy" id="367791"/>
    <lineage>
        <taxon>Bacteria</taxon>
        <taxon>Pseudomonadati</taxon>
        <taxon>Bacteroidota</taxon>
        <taxon>Cytophagia</taxon>
        <taxon>Cytophagales</taxon>
        <taxon>Flammeovirgaceae</taxon>
        <taxon>Flammeovirga</taxon>
    </lineage>
</organism>
<evidence type="ECO:0000313" key="2">
    <source>
        <dbReference type="EMBL" id="QWG04884.1"/>
    </source>
</evidence>
<dbReference type="PANTHER" id="PTHR43739:SF5">
    <property type="entry name" value="EXO-ALPHA-SIALIDASE"/>
    <property type="match status" value="1"/>
</dbReference>
<feature type="signal peptide" evidence="1">
    <location>
        <begin position="1"/>
        <end position="21"/>
    </location>
</feature>
<reference evidence="2 3" key="1">
    <citation type="submission" date="2021-05" db="EMBL/GenBank/DDBJ databases">
        <title>Comparative genomic studies on the polysaccharide-degrading batcterial strains of the Flammeovirga genus.</title>
        <authorList>
            <person name="Zewei F."/>
            <person name="Zheng Z."/>
            <person name="Yu L."/>
            <person name="Ruyue G."/>
            <person name="Yanhong M."/>
            <person name="Yuanyuan C."/>
            <person name="Jingyan G."/>
            <person name="Wenjun H."/>
        </authorList>
    </citation>
    <scope>NUCLEOTIDE SEQUENCE [LARGE SCALE GENOMIC DNA]</scope>
    <source>
        <strain evidence="2 3">NBRC:100898</strain>
    </source>
</reference>
<proteinExistence type="predicted"/>
<dbReference type="PANTHER" id="PTHR43739">
    <property type="entry name" value="XYLOGLUCANASE (EUROFUNG)"/>
    <property type="match status" value="1"/>
</dbReference>
<dbReference type="KEGG" id="fya:KMW28_20895"/>
<dbReference type="EMBL" id="CP076133">
    <property type="protein sequence ID" value="QWG04884.1"/>
    <property type="molecule type" value="Genomic_DNA"/>
</dbReference>
<accession>A0AAX1NBE5</accession>
<dbReference type="InterPro" id="IPR052025">
    <property type="entry name" value="Xyloglucanase_GH74"/>
</dbReference>
<evidence type="ECO:0000313" key="3">
    <source>
        <dbReference type="Proteomes" id="UP000678679"/>
    </source>
</evidence>
<sequence length="770" mass="87283">MKKLKSILLLTTILCASTCFGQWVSINPGAGGQVQDVVCDPSTPGTLYLASDMEGVYKSTDNGESWHMTGQLAQNRVFAVAVNPSDPNHLTVGTFNGLNTSYDGGKTYHFVEKSIENTIASTRVDPHDNNIVFAGYGWRDDYNFLKFINIVKGGVPKYFVSKDKGKTWETIVLDQFQLEDRNIIDFVFHPKNKGEIYISMYGGILKTTNYGKDWKLFPYPKKQSGHRGLCISPDGSVLYGIFTEKGKNGLLYYTSTKNINWKLVDKGNGVALKPLKFWYPEVDVRSTENQHKLILSLEGDRNGLYEGTFNFEKGKLKDYSYQIIWQGQGDYDSGWDYAEPNPRYVHYTPKSWDRAIWSTTNQTIFEGEDQKGKYKWNNKYCIPHEEFKIHHFGKTFPTYSSRGTESTYTYDIAVADNYVIQGQADNGLVESWDGGKSWTNMFHRQGAIALSDVQSVEIAQMGDKKVVLAQATSGYGGHAKDGRIYYKILEHYSPKDQWHLLAGGPENKLGMPDGIYREIYADPHNPFRVYTFSSKYGLYVIDDLEKAIKNSDTYKGRLITGDDLKVIDGVKTIQVHPNDPNILYFTASRGDLGVFKGVKKGDEWTWNKILDGGDWDAELSVWANNGVTYMLYEGPTVKAELNNADYQILLSEDDGNTWKEIFTPQMAKEFRLEKNKSWYSYVESSYKFTSKGGIVGFDNKIIINYYNHRQQNGFGVFMGTIQANGEINWEDITGDLHFVGLTSSRIVKSTEGTFFYISTPGAGAWYRKLP</sequence>
<name>A0AAX1NBE5_9BACT</name>
<dbReference type="SUPFAM" id="SSF110296">
    <property type="entry name" value="Oligoxyloglucan reducing end-specific cellobiohydrolase"/>
    <property type="match status" value="2"/>
</dbReference>